<dbReference type="AlphaFoldDB" id="A0A816M3D7"/>
<dbReference type="PROSITE" id="PS51375">
    <property type="entry name" value="PPR"/>
    <property type="match status" value="2"/>
</dbReference>
<sequence>MGGKESLLTTSIITAALSDRVVNSTLQLSSQGARWLLRNSQQAASAVAVFQSLSTIRGSGGLANLALNGLRIQDFQVPDELNDYETFTIDTSDIITDYYEYTTSTSHAFVIFRTENGNVYMCHLVGEHSNSDNSPALYVQVRKLNSSHWQPRNIPVRQPGREVTCDMLRRYIDNRIVNWGHYVYSENDCRHFAMIIASDLDLVSKMKFFNDEKQFKKTLQLFDKHKEQNIETCSNSIIIQALKACTQLRDLKRGSLIHRLISSQIKNDSSIVFSLIQLYMQCGDVTNAQSLFDTIIKKSLSIYGIMMKGYIKNNMPNKAIELFHQIKKPDEIIIIFLFNAGAKLESTEALHLIKETLSQIPKSFFSNVRLVASALDALMKCGDILHAQSLFNKSKNKSLSMYGVMMKGYVKHNRPHEAIELFNQIKDPDEVIILLLFNAYAQIGSTEVLSLIKKKSLEIPQSFYSNDYLVASLLDALIKCDDLAYAQSLFNSSRCKTISMFGAMMSGFNKENNPFKTLSLFNEMKISGIKPNRIIYLCLIKALSQIGDYSLCKSFIEEIPNHFLIDNQCQTALIDMYGKSGCIDQAKQIFAKMSQLDHIGYTAMINSYGLNGMGTQAVELYHQMPLKSKNEVTHVCVLNACSHSGLVDEARSIFQNAQIKTLKIFTSMVDCLSRASFFEEAQKLIDEFEHNQQSVLPMYMALLSGVRNDKNSQLSQQIYDRMKQRFPEINNSLTPAMVLLANIYASSGEINKASDIKIQLAKSGAKKKVGLSWTVVLGQLYEFRAHDQTHPRSSEIYAEMEKISKELIEHGHQYDSSWVTRPLDHDETIASVLCGHSEKLAIAWNFVANPTTSRIQVTKNLRVCGDCHRATKLIAAIRQCEIVVRDANHALVKCNDLTYAQSFFDASIKNGVGMYAVMMNGYNKENNPLKTLNLFYQMKDKNHSIIYLHVIKALSRIGDYKLSQSIIEQIPNDLLHDNQIQTVLIDMWGKSGSIDKVKELFDKISQSNQYQYAAIINAYGLNGMGIQAIEIYRQISLNLIDEITHICILNACSHSGLVQEARSIFENIPIKTVSIYTTMVYQR</sequence>
<evidence type="ECO:0000313" key="4">
    <source>
        <dbReference type="EMBL" id="CAF1944863.1"/>
    </source>
</evidence>
<dbReference type="InterPro" id="IPR002885">
    <property type="entry name" value="PPR_rpt"/>
</dbReference>
<dbReference type="GO" id="GO:0003723">
    <property type="term" value="F:RNA binding"/>
    <property type="evidence" value="ECO:0007669"/>
    <property type="project" value="InterPro"/>
</dbReference>
<dbReference type="InterPro" id="IPR032867">
    <property type="entry name" value="DYW_dom"/>
</dbReference>
<dbReference type="Gene3D" id="1.25.40.10">
    <property type="entry name" value="Tetratricopeptide repeat domain"/>
    <property type="match status" value="6"/>
</dbReference>
<dbReference type="Pfam" id="PF20430">
    <property type="entry name" value="Eplus_motif"/>
    <property type="match status" value="1"/>
</dbReference>
<dbReference type="PANTHER" id="PTHR47926">
    <property type="entry name" value="PENTATRICOPEPTIDE REPEAT-CONTAINING PROTEIN"/>
    <property type="match status" value="1"/>
</dbReference>
<dbReference type="GO" id="GO:0009451">
    <property type="term" value="P:RNA modification"/>
    <property type="evidence" value="ECO:0007669"/>
    <property type="project" value="InterPro"/>
</dbReference>
<gene>
    <name evidence="4" type="ORF">XDN619_LOCUS586</name>
</gene>
<proteinExistence type="predicted"/>
<feature type="domain" description="DYW" evidence="3">
    <location>
        <begin position="811"/>
        <end position="888"/>
    </location>
</feature>
<dbReference type="NCBIfam" id="TIGR00756">
    <property type="entry name" value="PPR"/>
    <property type="match status" value="6"/>
</dbReference>
<reference evidence="4" key="1">
    <citation type="submission" date="2021-02" db="EMBL/GenBank/DDBJ databases">
        <authorList>
            <person name="Nowell W R."/>
        </authorList>
    </citation>
    <scope>NUCLEOTIDE SEQUENCE</scope>
</reference>
<name>A0A816M3D7_9BILA</name>
<protein>
    <recommendedName>
        <fullName evidence="3">DYW domain-containing protein</fullName>
    </recommendedName>
</protein>
<dbReference type="EMBL" id="CAJNRG010000029">
    <property type="protein sequence ID" value="CAF1944863.1"/>
    <property type="molecule type" value="Genomic_DNA"/>
</dbReference>
<feature type="repeat" description="PPR" evidence="2">
    <location>
        <begin position="398"/>
        <end position="432"/>
    </location>
</feature>
<evidence type="ECO:0000313" key="5">
    <source>
        <dbReference type="Proteomes" id="UP000663887"/>
    </source>
</evidence>
<comment type="caution">
    <text evidence="4">The sequence shown here is derived from an EMBL/GenBank/DDBJ whole genome shotgun (WGS) entry which is preliminary data.</text>
</comment>
<accession>A0A816M3D7</accession>
<dbReference type="PANTHER" id="PTHR47926:SF347">
    <property type="entry name" value="PENTATRICOPEPTIDE REPEAT-CONTAINING PROTEIN"/>
    <property type="match status" value="1"/>
</dbReference>
<evidence type="ECO:0000256" key="1">
    <source>
        <dbReference type="ARBA" id="ARBA00022737"/>
    </source>
</evidence>
<dbReference type="Pfam" id="PF14432">
    <property type="entry name" value="DYW_deaminase"/>
    <property type="match status" value="1"/>
</dbReference>
<organism evidence="4 5">
    <name type="scientific">Rotaria magnacalcarata</name>
    <dbReference type="NCBI Taxonomy" id="392030"/>
    <lineage>
        <taxon>Eukaryota</taxon>
        <taxon>Metazoa</taxon>
        <taxon>Spiralia</taxon>
        <taxon>Gnathifera</taxon>
        <taxon>Rotifera</taxon>
        <taxon>Eurotatoria</taxon>
        <taxon>Bdelloidea</taxon>
        <taxon>Philodinida</taxon>
        <taxon>Philodinidae</taxon>
        <taxon>Rotaria</taxon>
    </lineage>
</organism>
<feature type="repeat" description="PPR" evidence="2">
    <location>
        <begin position="497"/>
        <end position="531"/>
    </location>
</feature>
<dbReference type="InterPro" id="IPR046960">
    <property type="entry name" value="PPR_At4g14850-like_plant"/>
</dbReference>
<dbReference type="InterPro" id="IPR011990">
    <property type="entry name" value="TPR-like_helical_dom_sf"/>
</dbReference>
<dbReference type="InterPro" id="IPR046849">
    <property type="entry name" value="E2_motif"/>
</dbReference>
<dbReference type="FunFam" id="1.25.40.10:FF:000158">
    <property type="entry name" value="pentatricopeptide repeat-containing protein At2g33680"/>
    <property type="match status" value="1"/>
</dbReference>
<evidence type="ECO:0000256" key="2">
    <source>
        <dbReference type="PROSITE-ProRule" id="PRU00708"/>
    </source>
</evidence>
<evidence type="ECO:0000259" key="3">
    <source>
        <dbReference type="Pfam" id="PF14432"/>
    </source>
</evidence>
<dbReference type="Pfam" id="PF01535">
    <property type="entry name" value="PPR"/>
    <property type="match status" value="10"/>
</dbReference>
<dbReference type="Proteomes" id="UP000663887">
    <property type="component" value="Unassembled WGS sequence"/>
</dbReference>
<dbReference type="GO" id="GO:0008270">
    <property type="term" value="F:zinc ion binding"/>
    <property type="evidence" value="ECO:0007669"/>
    <property type="project" value="InterPro"/>
</dbReference>
<keyword evidence="1" id="KW-0677">Repeat</keyword>
<dbReference type="GO" id="GO:0048731">
    <property type="term" value="P:system development"/>
    <property type="evidence" value="ECO:0007669"/>
    <property type="project" value="UniProtKB-ARBA"/>
</dbReference>